<evidence type="ECO:0000313" key="1">
    <source>
        <dbReference type="EMBL" id="MEK8126483.1"/>
    </source>
</evidence>
<dbReference type="EMBL" id="JBBPCC010000001">
    <property type="protein sequence ID" value="MEK8126483.1"/>
    <property type="molecule type" value="Genomic_DNA"/>
</dbReference>
<dbReference type="RefSeq" id="WP_341413541.1">
    <property type="nucleotide sequence ID" value="NZ_JBBPCC010000001.1"/>
</dbReference>
<evidence type="ECO:0008006" key="3">
    <source>
        <dbReference type="Google" id="ProtNLM"/>
    </source>
</evidence>
<dbReference type="Proteomes" id="UP001469365">
    <property type="component" value="Unassembled WGS sequence"/>
</dbReference>
<name>A0ABU9DEN0_9BACL</name>
<evidence type="ECO:0000313" key="2">
    <source>
        <dbReference type="Proteomes" id="UP001469365"/>
    </source>
</evidence>
<gene>
    <name evidence="1" type="ORF">WMW72_00995</name>
</gene>
<accession>A0ABU9DEN0</accession>
<protein>
    <recommendedName>
        <fullName evidence="3">Inhibitor of sigma-G Gin</fullName>
    </recommendedName>
</protein>
<reference evidence="1 2" key="1">
    <citation type="submission" date="2024-04" db="EMBL/GenBank/DDBJ databases">
        <title>draft genome sequnece of Paenibacillus filicis.</title>
        <authorList>
            <person name="Kim D.-U."/>
        </authorList>
    </citation>
    <scope>NUCLEOTIDE SEQUENCE [LARGE SCALE GENOMIC DNA]</scope>
    <source>
        <strain evidence="1 2">KACC14197</strain>
    </source>
</reference>
<sequence length="49" mass="5489">MSHRKVIDCNSCGKVQGHGETGTEWICEDCRVSPAAEERSDPKDRNSRL</sequence>
<comment type="caution">
    <text evidence="1">The sequence shown here is derived from an EMBL/GenBank/DDBJ whole genome shotgun (WGS) entry which is preliminary data.</text>
</comment>
<proteinExistence type="predicted"/>
<organism evidence="1 2">
    <name type="scientific">Paenibacillus filicis</name>
    <dbReference type="NCBI Taxonomy" id="669464"/>
    <lineage>
        <taxon>Bacteria</taxon>
        <taxon>Bacillati</taxon>
        <taxon>Bacillota</taxon>
        <taxon>Bacilli</taxon>
        <taxon>Bacillales</taxon>
        <taxon>Paenibacillaceae</taxon>
        <taxon>Paenibacillus</taxon>
    </lineage>
</organism>
<keyword evidence="2" id="KW-1185">Reference proteome</keyword>